<dbReference type="Gene3D" id="3.30.565.10">
    <property type="entry name" value="Histidine kinase-like ATPase, C-terminal domain"/>
    <property type="match status" value="1"/>
</dbReference>
<dbReference type="PANTHER" id="PTHR42878">
    <property type="entry name" value="TWO-COMPONENT HISTIDINE KINASE"/>
    <property type="match status" value="1"/>
</dbReference>
<evidence type="ECO:0000259" key="8">
    <source>
        <dbReference type="PROSITE" id="PS50109"/>
    </source>
</evidence>
<dbReference type="Gene3D" id="1.10.287.130">
    <property type="match status" value="1"/>
</dbReference>
<dbReference type="Proteomes" id="UP000678545">
    <property type="component" value="Unassembled WGS sequence"/>
</dbReference>
<keyword evidence="4" id="KW-0808">Transferase</keyword>
<dbReference type="PRINTS" id="PR00344">
    <property type="entry name" value="BCTRLSENSOR"/>
</dbReference>
<evidence type="ECO:0000313" key="10">
    <source>
        <dbReference type="Proteomes" id="UP000678545"/>
    </source>
</evidence>
<dbReference type="EC" id="2.7.13.3" evidence="2"/>
<feature type="transmembrane region" description="Helical" evidence="7">
    <location>
        <begin position="157"/>
        <end position="176"/>
    </location>
</feature>
<keyword evidence="7" id="KW-0472">Membrane</keyword>
<dbReference type="GO" id="GO:0000156">
    <property type="term" value="F:phosphorelay response regulator activity"/>
    <property type="evidence" value="ECO:0007669"/>
    <property type="project" value="TreeGrafter"/>
</dbReference>
<dbReference type="Pfam" id="PF02518">
    <property type="entry name" value="HATPase_c"/>
    <property type="match status" value="1"/>
</dbReference>
<comment type="catalytic activity">
    <reaction evidence="1">
        <text>ATP + protein L-histidine = ADP + protein N-phospho-L-histidine.</text>
        <dbReference type="EC" id="2.7.13.3"/>
    </reaction>
</comment>
<dbReference type="PROSITE" id="PS50109">
    <property type="entry name" value="HIS_KIN"/>
    <property type="match status" value="1"/>
</dbReference>
<dbReference type="GO" id="GO:0030295">
    <property type="term" value="F:protein kinase activator activity"/>
    <property type="evidence" value="ECO:0007669"/>
    <property type="project" value="TreeGrafter"/>
</dbReference>
<dbReference type="SUPFAM" id="SSF47384">
    <property type="entry name" value="Homodimeric domain of signal transducing histidine kinase"/>
    <property type="match status" value="1"/>
</dbReference>
<dbReference type="Gene3D" id="6.10.340.10">
    <property type="match status" value="1"/>
</dbReference>
<dbReference type="InterPro" id="IPR050351">
    <property type="entry name" value="BphY/WalK/GraS-like"/>
</dbReference>
<feature type="domain" description="Histidine kinase" evidence="8">
    <location>
        <begin position="289"/>
        <end position="502"/>
    </location>
</feature>
<gene>
    <name evidence="9" type="ORF">KDM90_07275</name>
</gene>
<protein>
    <recommendedName>
        <fullName evidence="2">histidine kinase</fullName>
        <ecNumber evidence="2">2.7.13.3</ecNumber>
    </recommendedName>
</protein>
<dbReference type="Pfam" id="PF00512">
    <property type="entry name" value="HisKA"/>
    <property type="match status" value="1"/>
</dbReference>
<dbReference type="InterPro" id="IPR036097">
    <property type="entry name" value="HisK_dim/P_sf"/>
</dbReference>
<organism evidence="9 10">
    <name type="scientific">Undibacterium fentianense</name>
    <dbReference type="NCBI Taxonomy" id="2828728"/>
    <lineage>
        <taxon>Bacteria</taxon>
        <taxon>Pseudomonadati</taxon>
        <taxon>Pseudomonadota</taxon>
        <taxon>Betaproteobacteria</taxon>
        <taxon>Burkholderiales</taxon>
        <taxon>Oxalobacteraceae</taxon>
        <taxon>Undibacterium</taxon>
    </lineage>
</organism>
<dbReference type="AlphaFoldDB" id="A0A941E208"/>
<evidence type="ECO:0000256" key="6">
    <source>
        <dbReference type="SAM" id="Coils"/>
    </source>
</evidence>
<evidence type="ECO:0000256" key="3">
    <source>
        <dbReference type="ARBA" id="ARBA00022553"/>
    </source>
</evidence>
<keyword evidence="6" id="KW-0175">Coiled coil</keyword>
<dbReference type="InterPro" id="IPR033414">
    <property type="entry name" value="Sensor_dom"/>
</dbReference>
<name>A0A941E208_9BURK</name>
<evidence type="ECO:0000313" key="9">
    <source>
        <dbReference type="EMBL" id="MBR7799792.1"/>
    </source>
</evidence>
<keyword evidence="10" id="KW-1185">Reference proteome</keyword>
<keyword evidence="7" id="KW-0812">Transmembrane</keyword>
<dbReference type="InterPro" id="IPR003661">
    <property type="entry name" value="HisK_dim/P_dom"/>
</dbReference>
<dbReference type="RefSeq" id="WP_212674907.1">
    <property type="nucleotide sequence ID" value="NZ_JAGSPJ010000002.1"/>
</dbReference>
<dbReference type="InterPro" id="IPR005467">
    <property type="entry name" value="His_kinase_dom"/>
</dbReference>
<dbReference type="GO" id="GO:0000155">
    <property type="term" value="F:phosphorelay sensor kinase activity"/>
    <property type="evidence" value="ECO:0007669"/>
    <property type="project" value="InterPro"/>
</dbReference>
<dbReference type="EMBL" id="JAGSPJ010000002">
    <property type="protein sequence ID" value="MBR7799792.1"/>
    <property type="molecule type" value="Genomic_DNA"/>
</dbReference>
<evidence type="ECO:0000256" key="7">
    <source>
        <dbReference type="SAM" id="Phobius"/>
    </source>
</evidence>
<dbReference type="SUPFAM" id="SSF55874">
    <property type="entry name" value="ATPase domain of HSP90 chaperone/DNA topoisomerase II/histidine kinase"/>
    <property type="match status" value="1"/>
</dbReference>
<proteinExistence type="predicted"/>
<keyword evidence="3" id="KW-0597">Phosphoprotein</keyword>
<comment type="caution">
    <text evidence="9">The sequence shown here is derived from an EMBL/GenBank/DDBJ whole genome shotgun (WGS) entry which is preliminary data.</text>
</comment>
<dbReference type="SMART" id="SM00387">
    <property type="entry name" value="HATPase_c"/>
    <property type="match status" value="1"/>
</dbReference>
<evidence type="ECO:0000256" key="5">
    <source>
        <dbReference type="ARBA" id="ARBA00022777"/>
    </source>
</evidence>
<reference evidence="9" key="1">
    <citation type="submission" date="2021-04" db="EMBL/GenBank/DDBJ databases">
        <title>novel species isolated from subtropical streams in China.</title>
        <authorList>
            <person name="Lu H."/>
        </authorList>
    </citation>
    <scope>NUCLEOTIDE SEQUENCE</scope>
    <source>
        <strain evidence="9">FT137W</strain>
    </source>
</reference>
<feature type="transmembrane region" description="Helical" evidence="7">
    <location>
        <begin position="21"/>
        <end position="42"/>
    </location>
</feature>
<dbReference type="InterPro" id="IPR004358">
    <property type="entry name" value="Sig_transdc_His_kin-like_C"/>
</dbReference>
<sequence length="502" mass="57098">MVVENFHPSTNVQRTHLGSKIVWAVLIFTMVVASAVTAIQIYRAYFSAIAHLETRFTEIEASYLPSLAAGMWSVDRPRIDALLDGIAKIPDVGLLHLQGELQDQWRRKNAAHAKTLLERDFKIIYREGKEEFALGVLHVELMATNIEEQMWNTAKSIAVTTTVSLLMLAFFVLLIIRHWIGRHLEKTAEYLQQLDLTNLKKELKLQRRNKAAQDELDLVVFAINAMRLSIQDELEKRDALDKELELYREELEFLVAERTADLRSKSSLLEKKSDELLLQNRELDAYAHTVAHDLKQPVSNLMGASTLLNTDTLELSVERNRVLLNSIQQSAKKMHAIIDSLLLLSSVRKQDEIPMERVSLEDTVFEAKQRLDSFARERHARISIKGTWPIVRGNAQWIEEVWVNYLSNAIKYGGNSPQIELGVTNLANGYVKCWVQDAGPGLSAEQQSRLFEQFTRFDTNNTEGHGLGLSIVQRIVNKLGGEVGYEHGQVGGSLFWFTLRLK</sequence>
<evidence type="ECO:0000256" key="4">
    <source>
        <dbReference type="ARBA" id="ARBA00022679"/>
    </source>
</evidence>
<evidence type="ECO:0000256" key="2">
    <source>
        <dbReference type="ARBA" id="ARBA00012438"/>
    </source>
</evidence>
<evidence type="ECO:0000256" key="1">
    <source>
        <dbReference type="ARBA" id="ARBA00000085"/>
    </source>
</evidence>
<dbReference type="InterPro" id="IPR003594">
    <property type="entry name" value="HATPase_dom"/>
</dbReference>
<accession>A0A941E208</accession>
<keyword evidence="7" id="KW-1133">Transmembrane helix</keyword>
<feature type="coiled-coil region" evidence="6">
    <location>
        <begin position="196"/>
        <end position="257"/>
    </location>
</feature>
<dbReference type="PANTHER" id="PTHR42878:SF15">
    <property type="entry name" value="BACTERIOPHYTOCHROME"/>
    <property type="match status" value="1"/>
</dbReference>
<dbReference type="Pfam" id="PF17149">
    <property type="entry name" value="CHASE5"/>
    <property type="match status" value="1"/>
</dbReference>
<keyword evidence="5" id="KW-0418">Kinase</keyword>
<dbReference type="InterPro" id="IPR036890">
    <property type="entry name" value="HATPase_C_sf"/>
</dbReference>
<dbReference type="CDD" id="cd00082">
    <property type="entry name" value="HisKA"/>
    <property type="match status" value="1"/>
</dbReference>
<dbReference type="SMART" id="SM00388">
    <property type="entry name" value="HisKA"/>
    <property type="match status" value="1"/>
</dbReference>
<dbReference type="GO" id="GO:0007234">
    <property type="term" value="P:osmosensory signaling via phosphorelay pathway"/>
    <property type="evidence" value="ECO:0007669"/>
    <property type="project" value="TreeGrafter"/>
</dbReference>